<comment type="caution">
    <text evidence="1">The sequence shown here is derived from an EMBL/GenBank/DDBJ whole genome shotgun (WGS) entry which is preliminary data.</text>
</comment>
<protein>
    <submittedName>
        <fullName evidence="1">Uncharacterized protein</fullName>
    </submittedName>
</protein>
<dbReference type="EMBL" id="MU157897">
    <property type="protein sequence ID" value="KAF9524528.1"/>
    <property type="molecule type" value="Genomic_DNA"/>
</dbReference>
<dbReference type="AlphaFoldDB" id="A0A9P6E8C0"/>
<proteinExistence type="predicted"/>
<sequence length="96" mass="10809">MEVTRRQLALTAAYAFTDYKSQGQTIEYIIIDLAKPPSGGLSPFNAYVALSRSRGRDNIRLLRPFSHDLFTEHPSLDLKAEMARLGGLNEELKENL</sequence>
<accession>A0A9P6E8C0</accession>
<dbReference type="SUPFAM" id="SSF52540">
    <property type="entry name" value="P-loop containing nucleoside triphosphate hydrolases"/>
    <property type="match status" value="1"/>
</dbReference>
<dbReference type="InterPro" id="IPR027417">
    <property type="entry name" value="P-loop_NTPase"/>
</dbReference>
<evidence type="ECO:0000313" key="1">
    <source>
        <dbReference type="EMBL" id="KAF9524528.1"/>
    </source>
</evidence>
<gene>
    <name evidence="1" type="ORF">CPB83DRAFT_861068</name>
</gene>
<organism evidence="1 2">
    <name type="scientific">Crepidotus variabilis</name>
    <dbReference type="NCBI Taxonomy" id="179855"/>
    <lineage>
        <taxon>Eukaryota</taxon>
        <taxon>Fungi</taxon>
        <taxon>Dikarya</taxon>
        <taxon>Basidiomycota</taxon>
        <taxon>Agaricomycotina</taxon>
        <taxon>Agaricomycetes</taxon>
        <taxon>Agaricomycetidae</taxon>
        <taxon>Agaricales</taxon>
        <taxon>Agaricineae</taxon>
        <taxon>Crepidotaceae</taxon>
        <taxon>Crepidotus</taxon>
    </lineage>
</organism>
<name>A0A9P6E8C0_9AGAR</name>
<dbReference type="OrthoDB" id="2986975at2759"/>
<dbReference type="Proteomes" id="UP000807306">
    <property type="component" value="Unassembled WGS sequence"/>
</dbReference>
<keyword evidence="2" id="KW-1185">Reference proteome</keyword>
<evidence type="ECO:0000313" key="2">
    <source>
        <dbReference type="Proteomes" id="UP000807306"/>
    </source>
</evidence>
<reference evidence="1" key="1">
    <citation type="submission" date="2020-11" db="EMBL/GenBank/DDBJ databases">
        <authorList>
            <consortium name="DOE Joint Genome Institute"/>
            <person name="Ahrendt S."/>
            <person name="Riley R."/>
            <person name="Andreopoulos W."/>
            <person name="Labutti K."/>
            <person name="Pangilinan J."/>
            <person name="Ruiz-Duenas F.J."/>
            <person name="Barrasa J.M."/>
            <person name="Sanchez-Garcia M."/>
            <person name="Camarero S."/>
            <person name="Miyauchi S."/>
            <person name="Serrano A."/>
            <person name="Linde D."/>
            <person name="Babiker R."/>
            <person name="Drula E."/>
            <person name="Ayuso-Fernandez I."/>
            <person name="Pacheco R."/>
            <person name="Padilla G."/>
            <person name="Ferreira P."/>
            <person name="Barriuso J."/>
            <person name="Kellner H."/>
            <person name="Castanera R."/>
            <person name="Alfaro M."/>
            <person name="Ramirez L."/>
            <person name="Pisabarro A.G."/>
            <person name="Kuo A."/>
            <person name="Tritt A."/>
            <person name="Lipzen A."/>
            <person name="He G."/>
            <person name="Yan M."/>
            <person name="Ng V."/>
            <person name="Cullen D."/>
            <person name="Martin F."/>
            <person name="Rosso M.-N."/>
            <person name="Henrissat B."/>
            <person name="Hibbett D."/>
            <person name="Martinez A.T."/>
            <person name="Grigoriev I.V."/>
        </authorList>
    </citation>
    <scope>NUCLEOTIDE SEQUENCE</scope>
    <source>
        <strain evidence="1">CBS 506.95</strain>
    </source>
</reference>
<dbReference type="CDD" id="cd18809">
    <property type="entry name" value="SF1_C_RecD"/>
    <property type="match status" value="1"/>
</dbReference>